<dbReference type="EMBL" id="CAXDID020000101">
    <property type="protein sequence ID" value="CAL6026029.1"/>
    <property type="molecule type" value="Genomic_DNA"/>
</dbReference>
<dbReference type="Pfam" id="PF02138">
    <property type="entry name" value="Beach"/>
    <property type="match status" value="1"/>
</dbReference>
<dbReference type="EMBL" id="CATOUU010000076">
    <property type="protein sequence ID" value="CAI9915747.1"/>
    <property type="molecule type" value="Genomic_DNA"/>
</dbReference>
<evidence type="ECO:0000313" key="5">
    <source>
        <dbReference type="EMBL" id="CAL6089864.1"/>
    </source>
</evidence>
<keyword evidence="6" id="KW-1185">Reference proteome</keyword>
<organism evidence="2">
    <name type="scientific">Hexamita inflata</name>
    <dbReference type="NCBI Taxonomy" id="28002"/>
    <lineage>
        <taxon>Eukaryota</taxon>
        <taxon>Metamonada</taxon>
        <taxon>Diplomonadida</taxon>
        <taxon>Hexamitidae</taxon>
        <taxon>Hexamitinae</taxon>
        <taxon>Hexamita</taxon>
    </lineage>
</organism>
<dbReference type="EMBL" id="CATOUU010000880">
    <property type="protein sequence ID" value="CAI9956831.1"/>
    <property type="molecule type" value="Genomic_DNA"/>
</dbReference>
<name>A0AA86TGV2_9EUKA</name>
<evidence type="ECO:0000313" key="6">
    <source>
        <dbReference type="Proteomes" id="UP001642409"/>
    </source>
</evidence>
<sequence>MNVNRILQHIINIPAINNVILEKFKFTTREDAIIQTYNELINENAVIPLVPESPVECLKLTLTHESTSYAAQNLNKFSYANLCTLVQLYQKSSINDSVLDSALYQKLYQSGLAPLVLITLLSKKFTETTLDCVMLYAELIKSQSICRRVLMCFKSQYLKKYQILLMNSPIMRIEFQNYLCSLDFLRLKSSIQQKLFKLSFQIIQVINLTETSESFIVNIFRQNLNINECVYRGFLTIVYLLIKNNFVDNDLVIIRIVQSITHSVILNKNVKYQTMVLNMYVQIYKLAKYQFDKHNMLYHVLLLTCNINPEVQIECFQILNNFIEFSQEQFDTFFYMINAIKTPKVLQLSSQILVTILKHDFKWIYQLLETAMTLNPESRYYVLSSILMVTNLQAVKSESREMLTLLINQLIQDVSNEQCGSQFTRQQLIVLFLLLADCAPAQYDYYNSIMNSYKHFKSSEYFEQELILFCYFNAICPQQSKIPLTSVTLDLRPHFVLRNFKFEDFEDFDLKPYETFAPNQQIIDQLIRYIEQSQHQYQLLQSLLHLLQALLQREQFYRDVLISFTIQLVQKDFLGQFALFAPLFTQLDQVPYELFDFCVKNAHFHFIQQLIEKPFVQKNRSVESFISETAYKYNFGFVSAFKTSKQTTVLLQFENGTITIMLQNKQLSIQFRGQLFQVIVDEEQFFAGFQIKYVNQKQITSIYINNRIIQSYMTEFAQGTVKISSNSSETRMHGEEYYMLYLKIASLEYNTKMVLETDISKKIYVLLFENSDKNLIKLFEKILQLRLERENVTELDVTQLCTVKEVFQDFLEQLNMSDCLDITDPNPDTYIVTVYVQIKYFVILFQAIIKNLTRYTLTAQELINLLVICDKIQQIDAFNRVFADAKLTNMDNYKYIIIFQLESCQEISNEQVDQCMQHFEQLQKDTQIYLLQNENIVSRSMHMLMLKQIFKQQNALIYSSTYLFSQNQIQMMLQSFFKQQDPVLLSQYDKVFDNTDWLNGFEVAAVDQLQQPFYQFIYNQIQSQNIQGQHLQIILNRSNKIQNICCVLHGIVDKIAKNQDFNRFTNHINQFITKIEFDTQVLDSVKLPQTCFLLTILKYGQIMHTDEQIWQRINNILFHLFKQDIFLQRVCFSQLNAKQVELLLLKYIDSIPIGTMNRQIIQQISMYLVNYEIKNEEIWDYFVDKRVVDQLIVKYHYVNQTRTGKFINDAMTQFFDFSEDEKLFISSDYDNTQQKSEKIRKNFQQLLCYVIREFDFDLDLPIVKLAQNYVQQLQFPSSILEDDMKLELTNLGIQTQQELSYIEELMQNLTQQPRTPPTKKEANCQYCGTSVPEINYQMQQKLKLVCHICQTDVTMLPLDNCMYLAKRRIQLDSVLTYHGLQTTISSHVSYPARKCRIDKIKLKRINPLTFYTKYNKTSQTLTEVLLMDPFAPFTCHFGVNEEGIQLIKSAIKFEGLMWLLGQIQPKFQQFKFDQNGLNSEHEVEMRYGVYDNVQAQPPKQYINILFENIRLIYKSKLANFFWVLEFVMTDSTSHYVIFETQKECDKLFYNQYFQIYNSSQQIQIIPLDASSQQVKQAIKLFKQNEISTYALIITLNYLSMRSFNNLFQYPIFPFVQNSRDLKLVIGAQNPEQLLKQLQRQAEFNEHSEDKVSVFQTFFSHRAVAAHYLVKFEPFTSIQRLLQNGIYDAVDRQFQNLKKQWDKVFAGQSFSELIPELFTVKDLYSVAEEFILSRQMLENIDLSDWCQMVFGGSMEDNTYPKYTENQEYTSIQDSGVLKSLFYGTMPLQLNQKFALDRKQVDIKFSALLFLYQLDQLKLSAHYICPELPVPYFNVQYAMNGVISDADVVIDKYELRLKNQNLEISQICKCTDVGRLKLVQQSQLMCQYTFQENYTSMHELYHSTKVFSAILCGPKSSLLIVSDYRQIIFRQLFSYTPQMLQVSIPLQIITFVQSGYLYVFEIAHRHFSDQQFIQKFEVELIFKSMVKLPQHSMIQCLQINDGNAQISILYKFYVNSSMKNALIEYDLNMKIIRQKQFEQNLKYIRPIQYQDQSKWTLIADDDQIYVLNELFAAEKTIKFDHLTKAEQIDNFVFLISGEKEKYSVFEVEMW</sequence>
<evidence type="ECO:0000313" key="3">
    <source>
        <dbReference type="EMBL" id="CAI9956831.1"/>
    </source>
</evidence>
<dbReference type="Gene3D" id="1.10.1540.10">
    <property type="entry name" value="BEACH domain"/>
    <property type="match status" value="1"/>
</dbReference>
<dbReference type="SMART" id="SM01026">
    <property type="entry name" value="Beach"/>
    <property type="match status" value="1"/>
</dbReference>
<reference evidence="4 6" key="2">
    <citation type="submission" date="2024-07" db="EMBL/GenBank/DDBJ databases">
        <authorList>
            <person name="Akdeniz Z."/>
        </authorList>
    </citation>
    <scope>NUCLEOTIDE SEQUENCE [LARGE SCALE GENOMIC DNA]</scope>
</reference>
<dbReference type="InterPro" id="IPR036372">
    <property type="entry name" value="BEACH_dom_sf"/>
</dbReference>
<evidence type="ECO:0000313" key="2">
    <source>
        <dbReference type="EMBL" id="CAI9915747.1"/>
    </source>
</evidence>
<accession>A0AA86TGV2</accession>
<dbReference type="PROSITE" id="PS50197">
    <property type="entry name" value="BEACH"/>
    <property type="match status" value="1"/>
</dbReference>
<evidence type="ECO:0000313" key="4">
    <source>
        <dbReference type="EMBL" id="CAL6026029.1"/>
    </source>
</evidence>
<dbReference type="SUPFAM" id="SSF81837">
    <property type="entry name" value="BEACH domain"/>
    <property type="match status" value="1"/>
</dbReference>
<feature type="domain" description="BEACH" evidence="1">
    <location>
        <begin position="1566"/>
        <end position="1867"/>
    </location>
</feature>
<dbReference type="EMBL" id="CAXDID020000422">
    <property type="protein sequence ID" value="CAL6089864.1"/>
    <property type="molecule type" value="Genomic_DNA"/>
</dbReference>
<proteinExistence type="predicted"/>
<dbReference type="InterPro" id="IPR000409">
    <property type="entry name" value="BEACH_dom"/>
</dbReference>
<dbReference type="PANTHER" id="PTHR13743:SF112">
    <property type="entry name" value="BEACH DOMAIN-CONTAINING PROTEIN"/>
    <property type="match status" value="1"/>
</dbReference>
<dbReference type="InterPro" id="IPR050865">
    <property type="entry name" value="BEACH_Domain"/>
</dbReference>
<evidence type="ECO:0000259" key="1">
    <source>
        <dbReference type="PROSITE" id="PS50197"/>
    </source>
</evidence>
<comment type="caution">
    <text evidence="2">The sequence shown here is derived from an EMBL/GenBank/DDBJ whole genome shotgun (WGS) entry which is preliminary data.</text>
</comment>
<gene>
    <name evidence="4" type="ORF">HINF_LOCUS30646</name>
    <name evidence="2" type="ORF">HINF_LOCUS3392</name>
    <name evidence="3" type="ORF">HINF_LOCUS44476</name>
    <name evidence="5" type="ORF">HINF_LOCUS65036</name>
</gene>
<dbReference type="Proteomes" id="UP001642409">
    <property type="component" value="Unassembled WGS sequence"/>
</dbReference>
<dbReference type="PANTHER" id="PTHR13743">
    <property type="entry name" value="BEIGE/BEACH-RELATED"/>
    <property type="match status" value="1"/>
</dbReference>
<reference evidence="2" key="1">
    <citation type="submission" date="2023-06" db="EMBL/GenBank/DDBJ databases">
        <authorList>
            <person name="Kurt Z."/>
        </authorList>
    </citation>
    <scope>NUCLEOTIDE SEQUENCE</scope>
</reference>
<protein>
    <submittedName>
        <fullName evidence="2">Beige/BEACH domain-containing protein</fullName>
    </submittedName>
    <submittedName>
        <fullName evidence="4">Beige/BEACH_domain-containing protein</fullName>
    </submittedName>
</protein>